<protein>
    <submittedName>
        <fullName evidence="1">Uncharacterized protein</fullName>
    </submittedName>
</protein>
<accession>A0A4R5DH39</accession>
<dbReference type="EMBL" id="SMFL01000018">
    <property type="protein sequence ID" value="TDE09783.1"/>
    <property type="molecule type" value="Genomic_DNA"/>
</dbReference>
<reference evidence="1 2" key="1">
    <citation type="submission" date="2019-03" db="EMBL/GenBank/DDBJ databases">
        <title>Dyadobacter AR-3-6 sp. nov., isolated from arctic soil.</title>
        <authorList>
            <person name="Chaudhary D.K."/>
        </authorList>
    </citation>
    <scope>NUCLEOTIDE SEQUENCE [LARGE SCALE GENOMIC DNA]</scope>
    <source>
        <strain evidence="1 2">AR-3-6</strain>
    </source>
</reference>
<comment type="caution">
    <text evidence="1">The sequence shown here is derived from an EMBL/GenBank/DDBJ whole genome shotgun (WGS) entry which is preliminary data.</text>
</comment>
<gene>
    <name evidence="1" type="ORF">E0F88_29780</name>
</gene>
<dbReference type="Proteomes" id="UP000294850">
    <property type="component" value="Unassembled WGS sequence"/>
</dbReference>
<organism evidence="1 2">
    <name type="scientific">Dyadobacter psychrotolerans</name>
    <dbReference type="NCBI Taxonomy" id="2541721"/>
    <lineage>
        <taxon>Bacteria</taxon>
        <taxon>Pseudomonadati</taxon>
        <taxon>Bacteroidota</taxon>
        <taxon>Cytophagia</taxon>
        <taxon>Cytophagales</taxon>
        <taxon>Spirosomataceae</taxon>
        <taxon>Dyadobacter</taxon>
    </lineage>
</organism>
<evidence type="ECO:0000313" key="1">
    <source>
        <dbReference type="EMBL" id="TDE09783.1"/>
    </source>
</evidence>
<dbReference type="OrthoDB" id="9888945at2"/>
<evidence type="ECO:0000313" key="2">
    <source>
        <dbReference type="Proteomes" id="UP000294850"/>
    </source>
</evidence>
<dbReference type="AlphaFoldDB" id="A0A4R5DH39"/>
<name>A0A4R5DH39_9BACT</name>
<sequence length="89" mass="10484">MNTQSVRDLYDKFQKMFDKVSQTGSDHFSIMAQANNLISRNSIVSDIFLDEFKYEIETYLDQKPFESVQHIGSDLNRLINAINKEYHFN</sequence>
<proteinExistence type="predicted"/>
<dbReference type="RefSeq" id="WP_131961986.1">
    <property type="nucleotide sequence ID" value="NZ_SMFL01000018.1"/>
</dbReference>
<keyword evidence="2" id="KW-1185">Reference proteome</keyword>